<dbReference type="Gene3D" id="3.40.50.620">
    <property type="entry name" value="HUPs"/>
    <property type="match status" value="1"/>
</dbReference>
<protein>
    <submittedName>
        <fullName evidence="3">3'-phosphoadenosine 5'-phosphosulfate sulfotransferase (PAPS reductase)/FAD synthetase</fullName>
    </submittedName>
</protein>
<dbReference type="GO" id="GO:0016740">
    <property type="term" value="F:transferase activity"/>
    <property type="evidence" value="ECO:0007669"/>
    <property type="project" value="UniProtKB-KW"/>
</dbReference>
<dbReference type="SUPFAM" id="SSF52402">
    <property type="entry name" value="Adenine nucleotide alpha hydrolases-like"/>
    <property type="match status" value="1"/>
</dbReference>
<dbReference type="InterPro" id="IPR050128">
    <property type="entry name" value="Sulfate_adenylyltrnsfr_sub2"/>
</dbReference>
<evidence type="ECO:0000256" key="1">
    <source>
        <dbReference type="SAM" id="MobiDB-lite"/>
    </source>
</evidence>
<feature type="domain" description="Phosphoadenosine phosphosulphate reductase" evidence="2">
    <location>
        <begin position="18"/>
        <end position="145"/>
    </location>
</feature>
<reference evidence="3 4" key="1">
    <citation type="submission" date="2019-03" db="EMBL/GenBank/DDBJ databases">
        <title>Genomic Encyclopedia of Type Strains, Phase IV (KMG-IV): sequencing the most valuable type-strain genomes for metagenomic binning, comparative biology and taxonomic classification.</title>
        <authorList>
            <person name="Goeker M."/>
        </authorList>
    </citation>
    <scope>NUCLEOTIDE SEQUENCE [LARGE SCALE GENOMIC DNA]</scope>
    <source>
        <strain evidence="3 4">DSM 2132</strain>
    </source>
</reference>
<feature type="region of interest" description="Disordered" evidence="1">
    <location>
        <begin position="148"/>
        <end position="167"/>
    </location>
</feature>
<dbReference type="InterPro" id="IPR014729">
    <property type="entry name" value="Rossmann-like_a/b/a_fold"/>
</dbReference>
<keyword evidence="4" id="KW-1185">Reference proteome</keyword>
<accession>A0A4R2P7Z7</accession>
<name>A0A4R2P7Z7_RHOSA</name>
<keyword evidence="3" id="KW-0808">Transferase</keyword>
<dbReference type="AlphaFoldDB" id="A0A4R2P7Z7"/>
<evidence type="ECO:0000313" key="4">
    <source>
        <dbReference type="Proteomes" id="UP000295399"/>
    </source>
</evidence>
<gene>
    <name evidence="3" type="ORF">EV659_1147</name>
</gene>
<dbReference type="RefSeq" id="WP_132709462.1">
    <property type="nucleotide sequence ID" value="NZ_JACIGF010000014.1"/>
</dbReference>
<dbReference type="PANTHER" id="PTHR43196">
    <property type="entry name" value="SULFATE ADENYLYLTRANSFERASE SUBUNIT 2"/>
    <property type="match status" value="1"/>
</dbReference>
<evidence type="ECO:0000259" key="2">
    <source>
        <dbReference type="Pfam" id="PF01507"/>
    </source>
</evidence>
<dbReference type="EMBL" id="SLXO01000014">
    <property type="protein sequence ID" value="TCP30418.1"/>
    <property type="molecule type" value="Genomic_DNA"/>
</dbReference>
<sequence>MTPTSLSNAVQDPSRRHIIPLSGGKDSTALAVYMLERHSGLPLEFVFTDTGAELPETYSYLRRFEAIFGVEINRLTALDLPELQVRSKGGRRSPFDVLLNEVYSGFLPNPQARWCTRMLKIKPFEHFVGGDDAYSYIGIRADENREGFRGAAAGPSPEDDEEKAETGRAKPVVLSNRNNILPVYPLKDIGFGLDDVRDLLLGSGLGLPPYYDWRSRSGCYFCFYQQVGEWQGLKERHPELFEAAKTYEATKANGRRFTWSQTRSLEALEKLRERYATPTGEPEDGCAICHL</sequence>
<evidence type="ECO:0000313" key="3">
    <source>
        <dbReference type="EMBL" id="TCP30418.1"/>
    </source>
</evidence>
<dbReference type="Pfam" id="PF01507">
    <property type="entry name" value="PAPS_reduct"/>
    <property type="match status" value="1"/>
</dbReference>
<dbReference type="PANTHER" id="PTHR43196:SF2">
    <property type="entry name" value="PHOSPHOADENOSINE PHOSPHOSULFATE REDUCTASE"/>
    <property type="match status" value="1"/>
</dbReference>
<comment type="caution">
    <text evidence="3">The sequence shown here is derived from an EMBL/GenBank/DDBJ whole genome shotgun (WGS) entry which is preliminary data.</text>
</comment>
<dbReference type="Proteomes" id="UP000295399">
    <property type="component" value="Unassembled WGS sequence"/>
</dbReference>
<organism evidence="3 4">
    <name type="scientific">Rhodothalassium salexigens DSM 2132</name>
    <dbReference type="NCBI Taxonomy" id="1188247"/>
    <lineage>
        <taxon>Bacteria</taxon>
        <taxon>Pseudomonadati</taxon>
        <taxon>Pseudomonadota</taxon>
        <taxon>Alphaproteobacteria</taxon>
        <taxon>Rhodothalassiales</taxon>
        <taxon>Rhodothalassiaceae</taxon>
        <taxon>Rhodothalassium</taxon>
    </lineage>
</organism>
<dbReference type="OrthoDB" id="9774475at2"/>
<dbReference type="InParanoid" id="A0A4R2P7Z7"/>
<proteinExistence type="predicted"/>
<dbReference type="InterPro" id="IPR002500">
    <property type="entry name" value="PAPS_reduct_dom"/>
</dbReference>